<organism evidence="2 3">
    <name type="scientific">Toxoplasma gondii VAND</name>
    <dbReference type="NCBI Taxonomy" id="933077"/>
    <lineage>
        <taxon>Eukaryota</taxon>
        <taxon>Sar</taxon>
        <taxon>Alveolata</taxon>
        <taxon>Apicomplexa</taxon>
        <taxon>Conoidasida</taxon>
        <taxon>Coccidia</taxon>
        <taxon>Eucoccidiorida</taxon>
        <taxon>Eimeriorina</taxon>
        <taxon>Sarcocystidae</taxon>
        <taxon>Toxoplasma</taxon>
    </lineage>
</organism>
<comment type="caution">
    <text evidence="2">The sequence shown here is derived from an EMBL/GenBank/DDBJ whole genome shotgun (WGS) entry which is preliminary data.</text>
</comment>
<dbReference type="AlphaFoldDB" id="A0A086Q078"/>
<dbReference type="Gene3D" id="3.40.50.720">
    <property type="entry name" value="NAD(P)-binding Rossmann-like Domain"/>
    <property type="match status" value="1"/>
</dbReference>
<dbReference type="Proteomes" id="UP000028840">
    <property type="component" value="Unassembled WGS sequence"/>
</dbReference>
<evidence type="ECO:0000313" key="3">
    <source>
        <dbReference type="Proteomes" id="UP000028840"/>
    </source>
</evidence>
<evidence type="ECO:0000313" key="2">
    <source>
        <dbReference type="EMBL" id="KFH06010.1"/>
    </source>
</evidence>
<dbReference type="InterPro" id="IPR001509">
    <property type="entry name" value="Epimerase_deHydtase"/>
</dbReference>
<accession>A0A086Q078</accession>
<proteinExistence type="predicted"/>
<dbReference type="InterPro" id="IPR036291">
    <property type="entry name" value="NAD(P)-bd_dom_sf"/>
</dbReference>
<reference evidence="2 3" key="1">
    <citation type="submission" date="2014-08" db="EMBL/GenBank/DDBJ databases">
        <authorList>
            <person name="Sibley D."/>
            <person name="Venepally P."/>
            <person name="Karamycheva S."/>
            <person name="Hadjithomas M."/>
            <person name="Khan A."/>
            <person name="Brunk B."/>
            <person name="Roos D."/>
            <person name="Caler E."/>
            <person name="Lorenzi H."/>
        </authorList>
    </citation>
    <scope>NUCLEOTIDE SEQUENCE [LARGE SCALE GENOMIC DNA]</scope>
    <source>
        <strain evidence="2 3">VAND</strain>
    </source>
</reference>
<dbReference type="EMBL" id="AEYJ02000940">
    <property type="protein sequence ID" value="KFH06010.1"/>
    <property type="molecule type" value="Genomic_DNA"/>
</dbReference>
<feature type="domain" description="NAD-dependent epimerase/dehydratase" evidence="1">
    <location>
        <begin position="24"/>
        <end position="84"/>
    </location>
</feature>
<sequence length="166" mass="19046">MRGMAQRGERDSLVPSGSRPAERVLILGGTAFIGRTVTRKLHEDGYLLVFINRGRSYWNGENIADAEYHRADRRAPEAFAECIASLTDREEARRGKSWLAVVDFSAYKPRDILVRRHQSPEVFGALDARNKFSLLLVFTFTQAFKRLYIRRYFSASIDFLSTHICI</sequence>
<gene>
    <name evidence="2" type="ORF">TGVAND_270000A</name>
</gene>
<evidence type="ECO:0000259" key="1">
    <source>
        <dbReference type="Pfam" id="PF01370"/>
    </source>
</evidence>
<name>A0A086Q078_TOXGO</name>
<protein>
    <submittedName>
        <fullName evidence="2">NAD dependent epimerase/dehydratase family protein</fullName>
    </submittedName>
</protein>
<dbReference type="VEuPathDB" id="ToxoDB:TGVAND_270000A"/>
<dbReference type="SUPFAM" id="SSF51735">
    <property type="entry name" value="NAD(P)-binding Rossmann-fold domains"/>
    <property type="match status" value="1"/>
</dbReference>
<reference evidence="2 3" key="2">
    <citation type="journal article" date="2015" name="Eukaryot. Cell">
        <title>Genetic mapping reveals that sinefungin resistance in Toxoplasma gondii is controlled by a putative amino acid transporter locus that can be used as a negative selectable marker.</title>
        <authorList>
            <person name="Behnke M.S."/>
            <person name="Khan A."/>
            <person name="Sibley L.D."/>
        </authorList>
    </citation>
    <scope>NUCLEOTIDE SEQUENCE [LARGE SCALE GENOMIC DNA]</scope>
    <source>
        <strain evidence="2 3">VAND</strain>
    </source>
</reference>
<dbReference type="Pfam" id="PF01370">
    <property type="entry name" value="Epimerase"/>
    <property type="match status" value="1"/>
</dbReference>